<comment type="caution">
    <text evidence="3">The sequence shown here is derived from an EMBL/GenBank/DDBJ whole genome shotgun (WGS) entry which is preliminary data.</text>
</comment>
<protein>
    <submittedName>
        <fullName evidence="3">NAD(P)-dependent oxidoreductase</fullName>
    </submittedName>
</protein>
<gene>
    <name evidence="3" type="ORF">AB986_12845</name>
</gene>
<evidence type="ECO:0000259" key="1">
    <source>
        <dbReference type="Pfam" id="PF03447"/>
    </source>
</evidence>
<dbReference type="GO" id="GO:0050661">
    <property type="term" value="F:NADP binding"/>
    <property type="evidence" value="ECO:0007669"/>
    <property type="project" value="InterPro"/>
</dbReference>
<dbReference type="InterPro" id="IPR048423">
    <property type="entry name" value="DRL_cat"/>
</dbReference>
<dbReference type="Pfam" id="PF03447">
    <property type="entry name" value="NAD_binding_3"/>
    <property type="match status" value="1"/>
</dbReference>
<dbReference type="AlphaFoldDB" id="A0A0J6FR54"/>
<sequence length="383" mass="41935">MQRAKIGVIGTGLIATGLIRLIGKQEDVSVSRILTRRNTTDMVGYPFQERLTNSVDELIEHSDLIVECSGDVIYGSKVIERAMEAGLPIVTMNAELQVTTGSYFARKGFITEAEGDQPGCIAALDENVKQMGFKPVVYGNIKGFLKTNPSKEDMEFWSKRNGTTIGMTTSFTDGTKVQIEQALVANGLGATIAKDGLLGFASDDAKEGGEQLARAAEGISLPISDYILSSKLPPGVFITATHDEDQQDALRYYKMGMGPYYTSLTNSHLCHLEILKTIRRVLDGKGVLLNNSEQPTISVAAIAKRKLDVGQFIERAIGSFDLRGEAVRIEKNENHVPIGVLRNARLKKPIEEGEMIQFSDVDIPESIALKAWRSVLKERVAIK</sequence>
<dbReference type="PANTHER" id="PTHR37850:SF1">
    <property type="entry name" value="SAF DOMAIN PROTEIN"/>
    <property type="match status" value="1"/>
</dbReference>
<dbReference type="RefSeq" id="WP_048311518.1">
    <property type="nucleotide sequence ID" value="NZ_CP119526.1"/>
</dbReference>
<feature type="domain" description="Aspartate/homoserine dehydrogenase NAD-binding" evidence="1">
    <location>
        <begin position="10"/>
        <end position="96"/>
    </location>
</feature>
<evidence type="ECO:0000313" key="3">
    <source>
        <dbReference type="EMBL" id="KMM36807.1"/>
    </source>
</evidence>
<dbReference type="PANTHER" id="PTHR37850">
    <property type="entry name" value="STRU PROTEIN"/>
    <property type="match status" value="1"/>
</dbReference>
<dbReference type="EMBL" id="LELK01000004">
    <property type="protein sequence ID" value="KMM36807.1"/>
    <property type="molecule type" value="Genomic_DNA"/>
</dbReference>
<dbReference type="Proteomes" id="UP000035996">
    <property type="component" value="Unassembled WGS sequence"/>
</dbReference>
<feature type="domain" description="Oxidoreductase DRL-like catalytic" evidence="2">
    <location>
        <begin position="115"/>
        <end position="274"/>
    </location>
</feature>
<accession>A0A0J6FR54</accession>
<organism evidence="3 4">
    <name type="scientific">Guptibacillus hwajinpoensis</name>
    <dbReference type="NCBI Taxonomy" id="208199"/>
    <lineage>
        <taxon>Bacteria</taxon>
        <taxon>Bacillati</taxon>
        <taxon>Bacillota</taxon>
        <taxon>Bacilli</taxon>
        <taxon>Bacillales</taxon>
        <taxon>Guptibacillaceae</taxon>
        <taxon>Guptibacillus</taxon>
    </lineage>
</organism>
<dbReference type="OrthoDB" id="9777844at2"/>
<dbReference type="CDD" id="cd11616">
    <property type="entry name" value="SAF_DH_OX_like"/>
    <property type="match status" value="1"/>
</dbReference>
<dbReference type="Pfam" id="PF21135">
    <property type="entry name" value="DRL_cat"/>
    <property type="match status" value="1"/>
</dbReference>
<reference evidence="3" key="1">
    <citation type="submission" date="2015-06" db="EMBL/GenBank/DDBJ databases">
        <authorList>
            <person name="Liu B."/>
            <person name="Wang J."/>
            <person name="Zhu Y."/>
            <person name="Liu G."/>
            <person name="Chen Q."/>
            <person name="Zheng C."/>
            <person name="Che J."/>
            <person name="Ge C."/>
            <person name="Shi H."/>
            <person name="Pan Z."/>
            <person name="Liu X."/>
        </authorList>
    </citation>
    <scope>NUCLEOTIDE SEQUENCE [LARGE SCALE GENOMIC DNA]</scope>
    <source>
        <strain evidence="3">DSM 16346</strain>
    </source>
</reference>
<proteinExistence type="predicted"/>
<dbReference type="SUPFAM" id="SSF51735">
    <property type="entry name" value="NAD(P)-binding Rossmann-fold domains"/>
    <property type="match status" value="1"/>
</dbReference>
<dbReference type="Gene3D" id="3.40.50.720">
    <property type="entry name" value="NAD(P)-binding Rossmann-like Domain"/>
    <property type="match status" value="1"/>
</dbReference>
<dbReference type="PATRIC" id="fig|157733.3.peg.607"/>
<name>A0A0J6FR54_9BACL</name>
<evidence type="ECO:0000313" key="4">
    <source>
        <dbReference type="Proteomes" id="UP000035996"/>
    </source>
</evidence>
<evidence type="ECO:0000259" key="2">
    <source>
        <dbReference type="Pfam" id="PF21135"/>
    </source>
</evidence>
<dbReference type="STRING" id="157733.AB986_12845"/>
<dbReference type="InterPro" id="IPR036291">
    <property type="entry name" value="NAD(P)-bd_dom_sf"/>
</dbReference>
<dbReference type="InterPro" id="IPR005106">
    <property type="entry name" value="Asp/hSer_DH_NAD-bd"/>
</dbReference>
<keyword evidence="4" id="KW-1185">Reference proteome</keyword>
<dbReference type="GO" id="GO:0016491">
    <property type="term" value="F:oxidoreductase activity"/>
    <property type="evidence" value="ECO:0007669"/>
    <property type="project" value="InterPro"/>
</dbReference>